<name>A0A1D1YZM2_9ARAE</name>
<evidence type="ECO:0000256" key="5">
    <source>
        <dbReference type="ARBA" id="ARBA00022692"/>
    </source>
</evidence>
<gene>
    <name evidence="14" type="primary">At1g04910_3</name>
    <name evidence="14" type="ORF">g.92213</name>
</gene>
<evidence type="ECO:0000256" key="10">
    <source>
        <dbReference type="ARBA" id="ARBA00023277"/>
    </source>
</evidence>
<evidence type="ECO:0000256" key="13">
    <source>
        <dbReference type="SAM" id="Phobius"/>
    </source>
</evidence>
<evidence type="ECO:0000313" key="14">
    <source>
        <dbReference type="EMBL" id="JAT60090.1"/>
    </source>
</evidence>
<keyword evidence="10" id="KW-0119">Carbohydrate metabolism</keyword>
<keyword evidence="6 13" id="KW-1133">Transmembrane helix</keyword>
<dbReference type="AlphaFoldDB" id="A0A1D1YZM2"/>
<evidence type="ECO:0000256" key="3">
    <source>
        <dbReference type="ARBA" id="ARBA00022676"/>
    </source>
</evidence>
<keyword evidence="7 13" id="KW-0472">Membrane</keyword>
<evidence type="ECO:0000256" key="11">
    <source>
        <dbReference type="ARBA" id="ARBA00030350"/>
    </source>
</evidence>
<feature type="compositionally biased region" description="Low complexity" evidence="12">
    <location>
        <begin position="87"/>
        <end position="106"/>
    </location>
</feature>
<evidence type="ECO:0000256" key="1">
    <source>
        <dbReference type="ARBA" id="ARBA00004167"/>
    </source>
</evidence>
<evidence type="ECO:0000256" key="6">
    <source>
        <dbReference type="ARBA" id="ARBA00022989"/>
    </source>
</evidence>
<organism evidence="14">
    <name type="scientific">Anthurium amnicola</name>
    <dbReference type="NCBI Taxonomy" id="1678845"/>
    <lineage>
        <taxon>Eukaryota</taxon>
        <taxon>Viridiplantae</taxon>
        <taxon>Streptophyta</taxon>
        <taxon>Embryophyta</taxon>
        <taxon>Tracheophyta</taxon>
        <taxon>Spermatophyta</taxon>
        <taxon>Magnoliopsida</taxon>
        <taxon>Liliopsida</taxon>
        <taxon>Araceae</taxon>
        <taxon>Pothoideae</taxon>
        <taxon>Potheae</taxon>
        <taxon>Anthurium</taxon>
    </lineage>
</organism>
<dbReference type="Pfam" id="PF10250">
    <property type="entry name" value="O-FucT"/>
    <property type="match status" value="1"/>
</dbReference>
<keyword evidence="4" id="KW-0808">Transferase</keyword>
<feature type="non-terminal residue" evidence="14">
    <location>
        <position position="1"/>
    </location>
</feature>
<dbReference type="PANTHER" id="PTHR31933:SF9">
    <property type="entry name" value="O-FUCOSYLTRANSFERASE 2"/>
    <property type="match status" value="1"/>
</dbReference>
<keyword evidence="5 13" id="KW-0812">Transmembrane</keyword>
<feature type="region of interest" description="Disordered" evidence="12">
    <location>
        <begin position="82"/>
        <end position="109"/>
    </location>
</feature>
<feature type="region of interest" description="Disordered" evidence="12">
    <location>
        <begin position="1"/>
        <end position="40"/>
    </location>
</feature>
<evidence type="ECO:0000256" key="4">
    <source>
        <dbReference type="ARBA" id="ARBA00022679"/>
    </source>
</evidence>
<dbReference type="InterPro" id="IPR052272">
    <property type="entry name" value="GT106_glycosyltransferase"/>
</dbReference>
<dbReference type="GO" id="GO:0006004">
    <property type="term" value="P:fucose metabolic process"/>
    <property type="evidence" value="ECO:0007669"/>
    <property type="project" value="UniProtKB-KW"/>
</dbReference>
<comment type="similarity">
    <text evidence="2">Belongs to the glycosyltransferase GT106 family.</text>
</comment>
<accession>A0A1D1YZM2</accession>
<evidence type="ECO:0000256" key="12">
    <source>
        <dbReference type="SAM" id="MobiDB-lite"/>
    </source>
</evidence>
<keyword evidence="3" id="KW-0328">Glycosyltransferase</keyword>
<protein>
    <recommendedName>
        <fullName evidence="11">O-fucosyltransferase family protein</fullName>
    </recommendedName>
</protein>
<evidence type="ECO:0000256" key="2">
    <source>
        <dbReference type="ARBA" id="ARBA00007737"/>
    </source>
</evidence>
<reference evidence="14" key="1">
    <citation type="submission" date="2015-07" db="EMBL/GenBank/DDBJ databases">
        <title>Transcriptome Assembly of Anthurium amnicola.</title>
        <authorList>
            <person name="Suzuki J."/>
        </authorList>
    </citation>
    <scope>NUCLEOTIDE SEQUENCE</scope>
</reference>
<sequence>GTQLRTLLPAAGDWAGRAASPSAGDVMEAGEGGSGGSAGVDVEVEAGHLQLQTAETAPQVGGDWPSSAFLHSRSLANTAPRSLLRQSSPRAAASTLPSPSSSPSSPFRCGSRFGSASSLPSSSPAAVAAAVGGWRSRVLSRFWTPWGLLRDVWRNSNQQQRQNSAWKANPPASAADDVSGCFQHQQQHKRWWWKKSLLVGIALASFFFFLVNWWMLSLLQEASSRQKGAAGGLSSKVTSPPRFQFRSLDHLRKGKRLHGVLHAKLLALAAHALAEGQRTPEPRELWQERSTPDSFWTPCADKQHWGTCEGNNGYILVSANGGISQQRIAICNAVAIARLLNSTLVVPEFLYSSVWKDKSQFSDIYQEAYFIDYLRDDIRIVKELPLELQSLDLEAIGSLVTDTDVVKESKPSFYLKNILPILIKSRVVHFVGFGNRLAFDPVPFELQRLRCRCNFHALRFVRKIQETGALLVQRMRNHVPVWRPLDHNLVGPFAGDSTPKRRGGHSAQDSRYLAVHLRFEIDMAAYSMCYFGGGKEEEEELEAYRVVHFPAITVLRNTTRIPSAAKLRSEGQCPLTPEEAVLMLSALGFKRKTRIYIAGANIYGGKSRMTALRSLYPNLETKESLLSSSEIEPFLNYSSQLAALDFVVCAAADSFAMTDSGSQLSSLVSGYRMYYGGGILPTIRPNKRRLASVFSRNSTIEWRDFERSVRKAVRQTKKTIERPTARSIYRHPKSLECMCKTGKHI</sequence>
<keyword evidence="9" id="KW-0294">Fucose metabolism</keyword>
<dbReference type="GO" id="GO:0016020">
    <property type="term" value="C:membrane"/>
    <property type="evidence" value="ECO:0007669"/>
    <property type="project" value="UniProtKB-SubCell"/>
</dbReference>
<dbReference type="InterPro" id="IPR019378">
    <property type="entry name" value="GDP-Fuc_O-FucTrfase"/>
</dbReference>
<comment type="subcellular location">
    <subcellularLocation>
        <location evidence="1">Membrane</location>
        <topology evidence="1">Single-pass membrane protein</topology>
    </subcellularLocation>
</comment>
<keyword evidence="8" id="KW-0325">Glycoprotein</keyword>
<feature type="transmembrane region" description="Helical" evidence="13">
    <location>
        <begin position="197"/>
        <end position="216"/>
    </location>
</feature>
<dbReference type="CDD" id="cd11299">
    <property type="entry name" value="O-FucT_plant"/>
    <property type="match status" value="1"/>
</dbReference>
<dbReference type="EMBL" id="GDJX01007846">
    <property type="protein sequence ID" value="JAT60090.1"/>
    <property type="molecule type" value="Transcribed_RNA"/>
</dbReference>
<dbReference type="InterPro" id="IPR024709">
    <property type="entry name" value="FucosylTrfase_pln"/>
</dbReference>
<evidence type="ECO:0000256" key="9">
    <source>
        <dbReference type="ARBA" id="ARBA00023253"/>
    </source>
</evidence>
<dbReference type="PANTHER" id="PTHR31933">
    <property type="entry name" value="O-FUCOSYLTRANSFERASE 2-RELATED"/>
    <property type="match status" value="1"/>
</dbReference>
<proteinExistence type="inferred from homology"/>
<dbReference type="GO" id="GO:0016757">
    <property type="term" value="F:glycosyltransferase activity"/>
    <property type="evidence" value="ECO:0007669"/>
    <property type="project" value="UniProtKB-KW"/>
</dbReference>
<evidence type="ECO:0000256" key="7">
    <source>
        <dbReference type="ARBA" id="ARBA00023136"/>
    </source>
</evidence>
<evidence type="ECO:0000256" key="8">
    <source>
        <dbReference type="ARBA" id="ARBA00023180"/>
    </source>
</evidence>